<feature type="region of interest" description="Disordered" evidence="1">
    <location>
        <begin position="105"/>
        <end position="162"/>
    </location>
</feature>
<accession>A0A7J6MSJ2</accession>
<protein>
    <submittedName>
        <fullName evidence="2">Uncharacterized protein</fullName>
    </submittedName>
</protein>
<comment type="caution">
    <text evidence="2">The sequence shown here is derived from an EMBL/GenBank/DDBJ whole genome shotgun (WGS) entry which is preliminary data.</text>
</comment>
<reference evidence="2 3" key="1">
    <citation type="submission" date="2020-04" db="EMBL/GenBank/DDBJ databases">
        <title>Perkinsus chesapeaki whole genome sequence.</title>
        <authorList>
            <person name="Bogema D.R."/>
        </authorList>
    </citation>
    <scope>NUCLEOTIDE SEQUENCE [LARGE SCALE GENOMIC DNA]</scope>
    <source>
        <strain evidence="2">ATCC PRA-425</strain>
    </source>
</reference>
<dbReference type="AlphaFoldDB" id="A0A7J6MSJ2"/>
<dbReference type="Proteomes" id="UP000591131">
    <property type="component" value="Unassembled WGS sequence"/>
</dbReference>
<dbReference type="OrthoDB" id="10681828at2759"/>
<evidence type="ECO:0000313" key="3">
    <source>
        <dbReference type="Proteomes" id="UP000591131"/>
    </source>
</evidence>
<evidence type="ECO:0000313" key="2">
    <source>
        <dbReference type="EMBL" id="KAF4673921.1"/>
    </source>
</evidence>
<name>A0A7J6MSJ2_PERCH</name>
<dbReference type="EMBL" id="JAAPAO010000073">
    <property type="protein sequence ID" value="KAF4673921.1"/>
    <property type="molecule type" value="Genomic_DNA"/>
</dbReference>
<organism evidence="2 3">
    <name type="scientific">Perkinsus chesapeaki</name>
    <name type="common">Clam parasite</name>
    <name type="synonym">Perkinsus andrewsi</name>
    <dbReference type="NCBI Taxonomy" id="330153"/>
    <lineage>
        <taxon>Eukaryota</taxon>
        <taxon>Sar</taxon>
        <taxon>Alveolata</taxon>
        <taxon>Perkinsozoa</taxon>
        <taxon>Perkinsea</taxon>
        <taxon>Perkinsida</taxon>
        <taxon>Perkinsidae</taxon>
        <taxon>Perkinsus</taxon>
    </lineage>
</organism>
<feature type="region of interest" description="Disordered" evidence="1">
    <location>
        <begin position="1"/>
        <end position="37"/>
    </location>
</feature>
<keyword evidence="3" id="KW-1185">Reference proteome</keyword>
<feature type="region of interest" description="Disordered" evidence="1">
    <location>
        <begin position="55"/>
        <end position="77"/>
    </location>
</feature>
<evidence type="ECO:0000256" key="1">
    <source>
        <dbReference type="SAM" id="MobiDB-lite"/>
    </source>
</evidence>
<feature type="compositionally biased region" description="Polar residues" evidence="1">
    <location>
        <begin position="145"/>
        <end position="162"/>
    </location>
</feature>
<proteinExistence type="predicted"/>
<gene>
    <name evidence="2" type="ORF">FOL47_009952</name>
</gene>
<feature type="compositionally biased region" description="Acidic residues" evidence="1">
    <location>
        <begin position="27"/>
        <end position="37"/>
    </location>
</feature>
<sequence>MPPRRRSPRIARQASEEDGGGGGSEAAGEDEGWLQGLDDGDWECVWKASRLAEENPITRSPLDYLQPASGKRRKKRPTVEAALELLDTLTTGEDFDNMVECFRATGQARPPTGEEEEEPSADGGGHRRAGGSRGIKGAYKGESKASYSSGNSTATTIIGTFA</sequence>